<keyword evidence="2" id="KW-1185">Reference proteome</keyword>
<name>A0AAN8B2J4_9TELE</name>
<proteinExistence type="predicted"/>
<accession>A0AAN8B2J4</accession>
<dbReference type="Proteomes" id="UP001335648">
    <property type="component" value="Unassembled WGS sequence"/>
</dbReference>
<gene>
    <name evidence="1" type="ORF">CesoFtcFv8_024779</name>
</gene>
<comment type="caution">
    <text evidence="1">The sequence shown here is derived from an EMBL/GenBank/DDBJ whole genome shotgun (WGS) entry which is preliminary data.</text>
</comment>
<sequence>MILASGLLPLSPSPGSSYPAITQSFPLRGCSMSGVAEPACSLPSSPDLWSSSVQPQTPLVSGVSPAMAQTPWKIMQRSEWFEAADLEL</sequence>
<evidence type="ECO:0000313" key="2">
    <source>
        <dbReference type="Proteomes" id="UP001335648"/>
    </source>
</evidence>
<dbReference type="EMBL" id="JAULUE010002066">
    <property type="protein sequence ID" value="KAK5877255.1"/>
    <property type="molecule type" value="Genomic_DNA"/>
</dbReference>
<reference evidence="1 2" key="1">
    <citation type="journal article" date="2023" name="Mol. Biol. Evol.">
        <title>Genomics of Secondarily Temperate Adaptation in the Only Non-Antarctic Icefish.</title>
        <authorList>
            <person name="Rivera-Colon A.G."/>
            <person name="Rayamajhi N."/>
            <person name="Minhas B.F."/>
            <person name="Madrigal G."/>
            <person name="Bilyk K.T."/>
            <person name="Yoon V."/>
            <person name="Hune M."/>
            <person name="Gregory S."/>
            <person name="Cheng C.H.C."/>
            <person name="Catchen J.M."/>
        </authorList>
    </citation>
    <scope>NUCLEOTIDE SEQUENCE [LARGE SCALE GENOMIC DNA]</scope>
    <source>
        <strain evidence="1">JC2023a</strain>
    </source>
</reference>
<evidence type="ECO:0000313" key="1">
    <source>
        <dbReference type="EMBL" id="KAK5877255.1"/>
    </source>
</evidence>
<organism evidence="1 2">
    <name type="scientific">Champsocephalus esox</name>
    <name type="common">pike icefish</name>
    <dbReference type="NCBI Taxonomy" id="159716"/>
    <lineage>
        <taxon>Eukaryota</taxon>
        <taxon>Metazoa</taxon>
        <taxon>Chordata</taxon>
        <taxon>Craniata</taxon>
        <taxon>Vertebrata</taxon>
        <taxon>Euteleostomi</taxon>
        <taxon>Actinopterygii</taxon>
        <taxon>Neopterygii</taxon>
        <taxon>Teleostei</taxon>
        <taxon>Neoteleostei</taxon>
        <taxon>Acanthomorphata</taxon>
        <taxon>Eupercaria</taxon>
        <taxon>Perciformes</taxon>
        <taxon>Notothenioidei</taxon>
        <taxon>Channichthyidae</taxon>
        <taxon>Champsocephalus</taxon>
    </lineage>
</organism>
<protein>
    <submittedName>
        <fullName evidence="1">Uncharacterized protein</fullName>
    </submittedName>
</protein>
<dbReference type="AlphaFoldDB" id="A0AAN8B2J4"/>